<evidence type="ECO:0000256" key="6">
    <source>
        <dbReference type="ARBA" id="ARBA00023145"/>
    </source>
</evidence>
<evidence type="ECO:0000313" key="11">
    <source>
        <dbReference type="EMBL" id="MFC4563944.1"/>
    </source>
</evidence>
<dbReference type="InterPro" id="IPR009003">
    <property type="entry name" value="Peptidase_S1_PA"/>
</dbReference>
<sequence length="313" mass="29808">MDRARTTRTSAAALLAAGLALALLPAGPAAAGPRDSAPDARTLDAVAAGLDAAAWAAGTDVTGWYPDPTTGRVVIGVAGGDPGAAGPLIAASGVDAGAVRVETGEPRPLAPDVPASAADPAPGRGTAAADAQIIGGEPFATDGVVRCVIGLAVDTGFVAGPGCGEVGDTASGTGGGTGTFAAVSPAGAALVVADPGWTPTPYVRMGAGLATVSGSQEAPVGAQVCRAGATTGVHCGVVQARNQTVNFPQGPVSGLTRTSICTEPGDRPGPYLSGGQAQGIHAGGAGSCATGGATYFAPINPLLAGWGVTLMAG</sequence>
<dbReference type="CDD" id="cd21112">
    <property type="entry name" value="alphaLP-like"/>
    <property type="match status" value="1"/>
</dbReference>
<evidence type="ECO:0000256" key="9">
    <source>
        <dbReference type="SAM" id="SignalP"/>
    </source>
</evidence>
<keyword evidence="2" id="KW-0645">Protease</keyword>
<evidence type="ECO:0000256" key="5">
    <source>
        <dbReference type="ARBA" id="ARBA00022825"/>
    </source>
</evidence>
<evidence type="ECO:0000256" key="7">
    <source>
        <dbReference type="ARBA" id="ARBA00023157"/>
    </source>
</evidence>
<feature type="signal peptide" evidence="9">
    <location>
        <begin position="1"/>
        <end position="31"/>
    </location>
</feature>
<comment type="caution">
    <text evidence="11">The sequence shown here is derived from an EMBL/GenBank/DDBJ whole genome shotgun (WGS) entry which is preliminary data.</text>
</comment>
<comment type="similarity">
    <text evidence="1">Belongs to the peptidase S1 family.</text>
</comment>
<dbReference type="Gene3D" id="2.40.10.10">
    <property type="entry name" value="Trypsin-like serine proteases"/>
    <property type="match status" value="2"/>
</dbReference>
<keyword evidence="4" id="KW-0378">Hydrolase</keyword>
<gene>
    <name evidence="11" type="ORF">ACFO4E_18950</name>
</gene>
<keyword evidence="12" id="KW-1185">Reference proteome</keyword>
<protein>
    <submittedName>
        <fullName evidence="11">S1 family peptidase</fullName>
    </submittedName>
</protein>
<dbReference type="InterPro" id="IPR001316">
    <property type="entry name" value="Pept_S1A_streptogrisin"/>
</dbReference>
<feature type="compositionally biased region" description="Low complexity" evidence="8">
    <location>
        <begin position="110"/>
        <end position="122"/>
    </location>
</feature>
<evidence type="ECO:0000256" key="1">
    <source>
        <dbReference type="ARBA" id="ARBA00007664"/>
    </source>
</evidence>
<evidence type="ECO:0000256" key="2">
    <source>
        <dbReference type="ARBA" id="ARBA00022670"/>
    </source>
</evidence>
<dbReference type="Pfam" id="PF02983">
    <property type="entry name" value="Pro_Al_protease"/>
    <property type="match status" value="1"/>
</dbReference>
<evidence type="ECO:0000259" key="10">
    <source>
        <dbReference type="Pfam" id="PF02983"/>
    </source>
</evidence>
<dbReference type="SUPFAM" id="SSF54806">
    <property type="entry name" value="Alpha-lytic protease prodomain"/>
    <property type="match status" value="1"/>
</dbReference>
<feature type="region of interest" description="Disordered" evidence="8">
    <location>
        <begin position="104"/>
        <end position="124"/>
    </location>
</feature>
<dbReference type="Proteomes" id="UP001595923">
    <property type="component" value="Unassembled WGS sequence"/>
</dbReference>
<reference evidence="12" key="1">
    <citation type="journal article" date="2019" name="Int. J. Syst. Evol. Microbiol.">
        <title>The Global Catalogue of Microorganisms (GCM) 10K type strain sequencing project: providing services to taxonomists for standard genome sequencing and annotation.</title>
        <authorList>
            <consortium name="The Broad Institute Genomics Platform"/>
            <consortium name="The Broad Institute Genome Sequencing Center for Infectious Disease"/>
            <person name="Wu L."/>
            <person name="Ma J."/>
        </authorList>
    </citation>
    <scope>NUCLEOTIDE SEQUENCE [LARGE SCALE GENOMIC DNA]</scope>
    <source>
        <strain evidence="12">XZYJ18</strain>
    </source>
</reference>
<keyword evidence="3 9" id="KW-0732">Signal</keyword>
<feature type="domain" description="Peptidase S1A alpha-lytic prodomain" evidence="10">
    <location>
        <begin position="41"/>
        <end position="96"/>
    </location>
</feature>
<keyword evidence="6" id="KW-0865">Zymogen</keyword>
<evidence type="ECO:0000313" key="12">
    <source>
        <dbReference type="Proteomes" id="UP001595923"/>
    </source>
</evidence>
<evidence type="ECO:0000256" key="4">
    <source>
        <dbReference type="ARBA" id="ARBA00022801"/>
    </source>
</evidence>
<feature type="chain" id="PRO_5046359801" evidence="9">
    <location>
        <begin position="32"/>
        <end position="313"/>
    </location>
</feature>
<keyword evidence="5" id="KW-0720">Serine protease</keyword>
<evidence type="ECO:0000256" key="3">
    <source>
        <dbReference type="ARBA" id="ARBA00022729"/>
    </source>
</evidence>
<dbReference type="InterPro" id="IPR035070">
    <property type="entry name" value="Streptogrisin_prodomain"/>
</dbReference>
<accession>A0ABV9E1A8</accession>
<dbReference type="Gene3D" id="3.30.300.50">
    <property type="match status" value="1"/>
</dbReference>
<dbReference type="InterPro" id="IPR043504">
    <property type="entry name" value="Peptidase_S1_PA_chymotrypsin"/>
</dbReference>
<dbReference type="EMBL" id="JBHSFQ010000019">
    <property type="protein sequence ID" value="MFC4563944.1"/>
    <property type="molecule type" value="Genomic_DNA"/>
</dbReference>
<dbReference type="PIRSF" id="PIRSF001134">
    <property type="entry name" value="Streptogrisin"/>
    <property type="match status" value="1"/>
</dbReference>
<name>A0ABV9E1A8_9ACTN</name>
<proteinExistence type="inferred from homology"/>
<dbReference type="InterPro" id="IPR004236">
    <property type="entry name" value="Pept_S1_alpha_lytic"/>
</dbReference>
<keyword evidence="7" id="KW-1015">Disulfide bond</keyword>
<organism evidence="11 12">
    <name type="scientific">Nocardiopsis mangrovi</name>
    <dbReference type="NCBI Taxonomy" id="1179818"/>
    <lineage>
        <taxon>Bacteria</taxon>
        <taxon>Bacillati</taxon>
        <taxon>Actinomycetota</taxon>
        <taxon>Actinomycetes</taxon>
        <taxon>Streptosporangiales</taxon>
        <taxon>Nocardiopsidaceae</taxon>
        <taxon>Nocardiopsis</taxon>
    </lineage>
</organism>
<dbReference type="InterPro" id="IPR037295">
    <property type="entry name" value="Alpha-lytic_protease_prodomain"/>
</dbReference>
<evidence type="ECO:0000256" key="8">
    <source>
        <dbReference type="SAM" id="MobiDB-lite"/>
    </source>
</evidence>
<dbReference type="PRINTS" id="PR00861">
    <property type="entry name" value="ALYTICPTASE"/>
</dbReference>
<dbReference type="SUPFAM" id="SSF50494">
    <property type="entry name" value="Trypsin-like serine proteases"/>
    <property type="match status" value="1"/>
</dbReference>
<dbReference type="RefSeq" id="WP_378576647.1">
    <property type="nucleotide sequence ID" value="NZ_JBHSFQ010000019.1"/>
</dbReference>